<feature type="signal peptide" evidence="1">
    <location>
        <begin position="1"/>
        <end position="23"/>
    </location>
</feature>
<reference evidence="2 3" key="1">
    <citation type="submission" date="2018-07" db="EMBL/GenBank/DDBJ databases">
        <title>Genome sequence of Nitratireductor thuwali#1536.</title>
        <authorList>
            <person name="Michoud G."/>
            <person name="Merlino G."/>
            <person name="Sefrji F.O."/>
            <person name="Daffonchio D."/>
        </authorList>
    </citation>
    <scope>NUCLEOTIDE SEQUENCE [LARGE SCALE GENOMIC DNA]</scope>
    <source>
        <strain evidence="3">Nit1536</strain>
    </source>
</reference>
<evidence type="ECO:0000313" key="2">
    <source>
        <dbReference type="EMBL" id="UUP16019.1"/>
    </source>
</evidence>
<keyword evidence="1" id="KW-0732">Signal</keyword>
<protein>
    <submittedName>
        <fullName evidence="2">Uncharacterized protein</fullName>
    </submittedName>
</protein>
<accession>A0ABY5MGK8</accession>
<feature type="chain" id="PRO_5046761496" evidence="1">
    <location>
        <begin position="24"/>
        <end position="131"/>
    </location>
</feature>
<evidence type="ECO:0000313" key="3">
    <source>
        <dbReference type="Proteomes" id="UP001342418"/>
    </source>
</evidence>
<dbReference type="EMBL" id="CP030941">
    <property type="protein sequence ID" value="UUP16019.1"/>
    <property type="molecule type" value="Genomic_DNA"/>
</dbReference>
<sequence>MSPSVWFAAVAVFALGLPVAAAAQSMTPMRGEVSSFTDEFAIRVRPYNPYRQRILVEVKVYDENFRPVRARVTPSTMMLGSDSSRPVLVVLPFEGAGSRRVRICTESVPFPNQATRIKAQICGRFLGRRLQ</sequence>
<dbReference type="RefSeq" id="WP_338528479.1">
    <property type="nucleotide sequence ID" value="NZ_CP030941.1"/>
</dbReference>
<proteinExistence type="predicted"/>
<evidence type="ECO:0000256" key="1">
    <source>
        <dbReference type="SAM" id="SignalP"/>
    </source>
</evidence>
<gene>
    <name evidence="2" type="ORF">NTH_00459</name>
</gene>
<keyword evidence="3" id="KW-1185">Reference proteome</keyword>
<name>A0ABY5MGK8_9HYPH</name>
<organism evidence="2 3">
    <name type="scientific">Nitratireductor thuwali</name>
    <dbReference type="NCBI Taxonomy" id="2267699"/>
    <lineage>
        <taxon>Bacteria</taxon>
        <taxon>Pseudomonadati</taxon>
        <taxon>Pseudomonadota</taxon>
        <taxon>Alphaproteobacteria</taxon>
        <taxon>Hyphomicrobiales</taxon>
        <taxon>Phyllobacteriaceae</taxon>
        <taxon>Nitratireductor</taxon>
    </lineage>
</organism>
<dbReference type="Proteomes" id="UP001342418">
    <property type="component" value="Chromosome"/>
</dbReference>